<evidence type="ECO:0000256" key="1">
    <source>
        <dbReference type="SAM" id="MobiDB-lite"/>
    </source>
</evidence>
<dbReference type="PANTHER" id="PTHR21228:SF40">
    <property type="entry name" value="LD45607P"/>
    <property type="match status" value="1"/>
</dbReference>
<feature type="region of interest" description="Disordered" evidence="1">
    <location>
        <begin position="115"/>
        <end position="171"/>
    </location>
</feature>
<keyword evidence="2" id="KW-1133">Transmembrane helix</keyword>
<feature type="transmembrane region" description="Helical" evidence="2">
    <location>
        <begin position="45"/>
        <end position="67"/>
    </location>
</feature>
<dbReference type="Pfam" id="PF08373">
    <property type="entry name" value="RAP"/>
    <property type="match status" value="1"/>
</dbReference>
<accession>A0A7S4EER5</accession>
<dbReference type="PANTHER" id="PTHR21228">
    <property type="entry name" value="FAST LEU-RICH DOMAIN-CONTAINING"/>
    <property type="match status" value="1"/>
</dbReference>
<feature type="region of interest" description="Disordered" evidence="1">
    <location>
        <begin position="508"/>
        <end position="528"/>
    </location>
</feature>
<dbReference type="InterPro" id="IPR013584">
    <property type="entry name" value="RAP"/>
</dbReference>
<feature type="compositionally biased region" description="Polar residues" evidence="1">
    <location>
        <begin position="236"/>
        <end position="245"/>
    </location>
</feature>
<dbReference type="GO" id="GO:0044528">
    <property type="term" value="P:regulation of mitochondrial mRNA stability"/>
    <property type="evidence" value="ECO:0007669"/>
    <property type="project" value="TreeGrafter"/>
</dbReference>
<dbReference type="InterPro" id="IPR050870">
    <property type="entry name" value="FAST_kinase"/>
</dbReference>
<evidence type="ECO:0000259" key="3">
    <source>
        <dbReference type="PROSITE" id="PS51286"/>
    </source>
</evidence>
<protein>
    <recommendedName>
        <fullName evidence="3">RAP domain-containing protein</fullName>
    </recommendedName>
</protein>
<sequence>MQFHRFRPEDHGRNEKTSPSNFCKARKEMGVNYERKRRAMPTPTAFFIVMTMMAASTVSTTMVEALVPTTVTIATAGVTNNLDMTIFQSKRVRSRLAAIMAATEDDNDLLSSFPAMPSNIKPVGAHSNSNYQQRERKRRRKQNKIQNDNEYSKTSKRKIIRNSNDSTSMKLPETIPKLSDIFEGRASLNDVDHVQDEPEETIKAINTKLKKEVYSVDPIRPNNDDDVVTETESIRKTTTPRNNNNSKKRDGTNSANAPWRANYRSSKRTQGRIQKAFNEPTRSTHGSDSHSRAQLVLDTFLQTPPEFCNSVNLVCALTYSAKAMGYQPVDQLSKNLDFRNTLQEAFDILHDLVVVHRQEGLFTPRQLCNVVWAIAKHSDRDPDLLLPQEKNKTSNSIGFALERDISVVKEDYDSPQWRLEETIDEIARQLTLILFDDDSDDSKVIKSSFQQPKIKLGEICMACWAYGKLRPREIPPGWPGPPQMGSVKTQDSIVADWKTEQLGTRGTFGDDFNVDKNTESDDGDDNKEITTTDLLFDAMGYALCQQSGDGNENDRIVSDWFQSGSKMLEDCSWSELANVGWAFASHGRCRSTESETLLKNVAQEASRRLEEDGTIANNGNYQSFLVRDITQLLWSLGTLQSDNFRLADDLVLLVESLTTNLRLGTKKGSSFARGRPLQRWSCADLVQTAVALAHARIDEKVLLRAIYSEGIHRLMEGASSNYNPLSQTTSLSPKNVMSSRNLPMGEGRRTFHPWEASILLWAQARLYLTEQEGVEFAEFTEDAPLFFLEALRENRGSFQESKIGPQEQANIVWSLVILEKYDSSEAIILIDLIFEEAARFCKENKSMQLEHARQLWQAYFMLQEDCPEAVRRVPEWFVSYLKDKWSIEKARLKVSSARHKSLSSTLHLMGVSHINEHEEDIDVAIILQPNAMWVHETDMDEDKEADSDLDAKDHVSVAVEFDGPNHFTRVRAEPQVAGALPSRPKPPRALGHTVLKYRLLKKQGWTVVRVPYYEFDKIPFWASMERQRYLQRKLKTHANIQFSEVDVSEYKALTPNRESRYD</sequence>
<evidence type="ECO:0000313" key="4">
    <source>
        <dbReference type="EMBL" id="CAE0707609.1"/>
    </source>
</evidence>
<feature type="domain" description="RAP" evidence="3">
    <location>
        <begin position="957"/>
        <end position="1032"/>
    </location>
</feature>
<dbReference type="PROSITE" id="PS51286">
    <property type="entry name" value="RAP"/>
    <property type="match status" value="1"/>
</dbReference>
<feature type="region of interest" description="Disordered" evidence="1">
    <location>
        <begin position="1"/>
        <end position="21"/>
    </location>
</feature>
<dbReference type="EMBL" id="HBIX01000416">
    <property type="protein sequence ID" value="CAE0707609.1"/>
    <property type="molecule type" value="Transcribed_RNA"/>
</dbReference>
<gene>
    <name evidence="4" type="ORF">PAUS00366_LOCUS329</name>
</gene>
<feature type="region of interest" description="Disordered" evidence="1">
    <location>
        <begin position="217"/>
        <end position="273"/>
    </location>
</feature>
<evidence type="ECO:0000256" key="2">
    <source>
        <dbReference type="SAM" id="Phobius"/>
    </source>
</evidence>
<dbReference type="GO" id="GO:0003723">
    <property type="term" value="F:RNA binding"/>
    <property type="evidence" value="ECO:0007669"/>
    <property type="project" value="TreeGrafter"/>
</dbReference>
<dbReference type="GO" id="GO:0000963">
    <property type="term" value="P:mitochondrial RNA processing"/>
    <property type="evidence" value="ECO:0007669"/>
    <property type="project" value="TreeGrafter"/>
</dbReference>
<dbReference type="SMART" id="SM00952">
    <property type="entry name" value="RAP"/>
    <property type="match status" value="1"/>
</dbReference>
<dbReference type="GO" id="GO:0035770">
    <property type="term" value="C:ribonucleoprotein granule"/>
    <property type="evidence" value="ECO:0007669"/>
    <property type="project" value="TreeGrafter"/>
</dbReference>
<keyword evidence="2" id="KW-0812">Transmembrane</keyword>
<keyword evidence="2" id="KW-0472">Membrane</keyword>
<organism evidence="4">
    <name type="scientific">Pseudo-nitzschia australis</name>
    <dbReference type="NCBI Taxonomy" id="44445"/>
    <lineage>
        <taxon>Eukaryota</taxon>
        <taxon>Sar</taxon>
        <taxon>Stramenopiles</taxon>
        <taxon>Ochrophyta</taxon>
        <taxon>Bacillariophyta</taxon>
        <taxon>Bacillariophyceae</taxon>
        <taxon>Bacillariophycidae</taxon>
        <taxon>Bacillariales</taxon>
        <taxon>Bacillariaceae</taxon>
        <taxon>Pseudo-nitzschia</taxon>
    </lineage>
</organism>
<dbReference type="GO" id="GO:0005759">
    <property type="term" value="C:mitochondrial matrix"/>
    <property type="evidence" value="ECO:0007669"/>
    <property type="project" value="TreeGrafter"/>
</dbReference>
<reference evidence="4" key="1">
    <citation type="submission" date="2021-01" db="EMBL/GenBank/DDBJ databases">
        <authorList>
            <person name="Corre E."/>
            <person name="Pelletier E."/>
            <person name="Niang G."/>
            <person name="Scheremetjew M."/>
            <person name="Finn R."/>
            <person name="Kale V."/>
            <person name="Holt S."/>
            <person name="Cochrane G."/>
            <person name="Meng A."/>
            <person name="Brown T."/>
            <person name="Cohen L."/>
        </authorList>
    </citation>
    <scope>NUCLEOTIDE SEQUENCE</scope>
    <source>
        <strain evidence="4">10249 10 AB</strain>
    </source>
</reference>
<proteinExistence type="predicted"/>
<feature type="compositionally biased region" description="Basic and acidic residues" evidence="1">
    <location>
        <begin position="1"/>
        <end position="16"/>
    </location>
</feature>
<name>A0A7S4EER5_9STRA</name>
<dbReference type="AlphaFoldDB" id="A0A7S4EER5"/>